<gene>
    <name evidence="2" type="ORF">C5613_14800</name>
</gene>
<proteinExistence type="predicted"/>
<dbReference type="InterPro" id="IPR029058">
    <property type="entry name" value="AB_hydrolase_fold"/>
</dbReference>
<reference evidence="3" key="1">
    <citation type="submission" date="2018-02" db="EMBL/GenBank/DDBJ databases">
        <title>Draft genome sequencing of Rhodococcus opacus KU647198.</title>
        <authorList>
            <person name="Zheng B.-X."/>
        </authorList>
    </citation>
    <scope>NUCLEOTIDE SEQUENCE [LARGE SCALE GENOMIC DNA]</scope>
    <source>
        <strain evidence="3">04-OD7</strain>
    </source>
</reference>
<dbReference type="RefSeq" id="WP_105415282.1">
    <property type="nucleotide sequence ID" value="NZ_PUIO01000015.1"/>
</dbReference>
<sequence length="214" mass="22376">MLLRSLLVYPAVVLSAVATTLISTVVSPLPAQALPCGVSLVIGVDGTASVGDPRSIVKTKVLPVGGVMVDYPASLWPVGPIGYDASVRIGIDETKRIIRKFKAEQPCGRVHLIGHSQGARVAGDAIAELFAEGMNTSFLSAELLSDPRTPGTGIEVILVGWVAPGITTTGERPSMGSADVVWRCTPGDPICVFPRDLIGILSIPVAFARHHGSY</sequence>
<evidence type="ECO:0000313" key="2">
    <source>
        <dbReference type="EMBL" id="PQP24146.1"/>
    </source>
</evidence>
<evidence type="ECO:0000313" key="3">
    <source>
        <dbReference type="Proteomes" id="UP000239290"/>
    </source>
</evidence>
<name>A0A2S8JAR9_RHOOP</name>
<dbReference type="SUPFAM" id="SSF53474">
    <property type="entry name" value="alpha/beta-Hydrolases"/>
    <property type="match status" value="1"/>
</dbReference>
<dbReference type="Pfam" id="PF01083">
    <property type="entry name" value="Cutinase"/>
    <property type="match status" value="1"/>
</dbReference>
<comment type="caution">
    <text evidence="2">The sequence shown here is derived from an EMBL/GenBank/DDBJ whole genome shotgun (WGS) entry which is preliminary data.</text>
</comment>
<protein>
    <submittedName>
        <fullName evidence="2">Uncharacterized protein</fullName>
    </submittedName>
</protein>
<dbReference type="InterPro" id="IPR000675">
    <property type="entry name" value="Cutinase/axe"/>
</dbReference>
<dbReference type="AlphaFoldDB" id="A0A2S8JAR9"/>
<dbReference type="GO" id="GO:0016787">
    <property type="term" value="F:hydrolase activity"/>
    <property type="evidence" value="ECO:0007669"/>
    <property type="project" value="UniProtKB-KW"/>
</dbReference>
<dbReference type="Proteomes" id="UP000239290">
    <property type="component" value="Unassembled WGS sequence"/>
</dbReference>
<dbReference type="EMBL" id="PUIO01000015">
    <property type="protein sequence ID" value="PQP24146.1"/>
    <property type="molecule type" value="Genomic_DNA"/>
</dbReference>
<keyword evidence="1" id="KW-0378">Hydrolase</keyword>
<organism evidence="2 3">
    <name type="scientific">Rhodococcus opacus</name>
    <name type="common">Nocardia opaca</name>
    <dbReference type="NCBI Taxonomy" id="37919"/>
    <lineage>
        <taxon>Bacteria</taxon>
        <taxon>Bacillati</taxon>
        <taxon>Actinomycetota</taxon>
        <taxon>Actinomycetes</taxon>
        <taxon>Mycobacteriales</taxon>
        <taxon>Nocardiaceae</taxon>
        <taxon>Rhodococcus</taxon>
    </lineage>
</organism>
<accession>A0A2S8JAR9</accession>
<evidence type="ECO:0000256" key="1">
    <source>
        <dbReference type="ARBA" id="ARBA00022801"/>
    </source>
</evidence>
<dbReference type="Gene3D" id="3.40.50.1820">
    <property type="entry name" value="alpha/beta hydrolase"/>
    <property type="match status" value="1"/>
</dbReference>